<dbReference type="InterPro" id="IPR036390">
    <property type="entry name" value="WH_DNA-bd_sf"/>
</dbReference>
<keyword evidence="1" id="KW-0805">Transcription regulation</keyword>
<gene>
    <name evidence="7" type="primary">kipR_2</name>
    <name evidence="7" type="ORF">OCH7691_03414</name>
</gene>
<dbReference type="InterPro" id="IPR029016">
    <property type="entry name" value="GAF-like_dom_sf"/>
</dbReference>
<dbReference type="Pfam" id="PF01614">
    <property type="entry name" value="IclR_C"/>
    <property type="match status" value="1"/>
</dbReference>
<dbReference type="Gene3D" id="1.10.10.10">
    <property type="entry name" value="Winged helix-like DNA-binding domain superfamily/Winged helix DNA-binding domain"/>
    <property type="match status" value="1"/>
</dbReference>
<dbReference type="GO" id="GO:0003700">
    <property type="term" value="F:DNA-binding transcription factor activity"/>
    <property type="evidence" value="ECO:0007669"/>
    <property type="project" value="TreeGrafter"/>
</dbReference>
<evidence type="ECO:0000313" key="8">
    <source>
        <dbReference type="Proteomes" id="UP000193200"/>
    </source>
</evidence>
<protein>
    <submittedName>
        <fullName evidence="7">HTH-type transcriptional regulator KipR</fullName>
    </submittedName>
</protein>
<dbReference type="EMBL" id="FWFR01000003">
    <property type="protein sequence ID" value="SLN71942.1"/>
    <property type="molecule type" value="Genomic_DNA"/>
</dbReference>
<evidence type="ECO:0000259" key="5">
    <source>
        <dbReference type="PROSITE" id="PS51077"/>
    </source>
</evidence>
<dbReference type="InterPro" id="IPR050707">
    <property type="entry name" value="HTH_MetabolicPath_Reg"/>
</dbReference>
<dbReference type="PROSITE" id="PS51078">
    <property type="entry name" value="ICLR_ED"/>
    <property type="match status" value="1"/>
</dbReference>
<dbReference type="Pfam" id="PF09339">
    <property type="entry name" value="HTH_IclR"/>
    <property type="match status" value="1"/>
</dbReference>
<sequence>MTTEKRDLSRSIKRTLEVLEYFDAEHPSVSVKEISLALGYPQSSTSILLKSLGELGYLHYDKKSRTYRPSPRVALLGRSVAPYLFGEGSVMAAMEDVGQRTGELVNLATPAGIMIQYIHVIPATNPVRLHMHTGAVRPMIGSGMGHLFLAALPNAELDVEIERLMNLLSEPAIGTQELMKEIRKIRRNGYVMATSTGTPGGGLVALRLPGLYGGAPLAIGIGGVANVIASNEERYIRILRDAVKRHIEPLLSRNGKASEPDSATRPALRSVP</sequence>
<dbReference type="AlphaFoldDB" id="A0A1Y5TTL3"/>
<name>A0A1Y5TTL3_9PROT</name>
<dbReference type="SUPFAM" id="SSF55781">
    <property type="entry name" value="GAF domain-like"/>
    <property type="match status" value="1"/>
</dbReference>
<dbReference type="InterPro" id="IPR014757">
    <property type="entry name" value="Tscrpt_reg_IclR_C"/>
</dbReference>
<keyword evidence="3" id="KW-0804">Transcription</keyword>
<accession>A0A1Y5TTL3</accession>
<evidence type="ECO:0000256" key="1">
    <source>
        <dbReference type="ARBA" id="ARBA00023015"/>
    </source>
</evidence>
<evidence type="ECO:0000256" key="2">
    <source>
        <dbReference type="ARBA" id="ARBA00023125"/>
    </source>
</evidence>
<proteinExistence type="predicted"/>
<dbReference type="PANTHER" id="PTHR30136">
    <property type="entry name" value="HELIX-TURN-HELIX TRANSCRIPTIONAL REGULATOR, ICLR FAMILY"/>
    <property type="match status" value="1"/>
</dbReference>
<dbReference type="Proteomes" id="UP000193200">
    <property type="component" value="Unassembled WGS sequence"/>
</dbReference>
<dbReference type="InterPro" id="IPR005471">
    <property type="entry name" value="Tscrpt_reg_IclR_N"/>
</dbReference>
<keyword evidence="2" id="KW-0238">DNA-binding</keyword>
<feature type="domain" description="HTH iclR-type" evidence="5">
    <location>
        <begin position="9"/>
        <end position="71"/>
    </location>
</feature>
<dbReference type="InterPro" id="IPR036388">
    <property type="entry name" value="WH-like_DNA-bd_sf"/>
</dbReference>
<dbReference type="RefSeq" id="WP_085884761.1">
    <property type="nucleotide sequence ID" value="NZ_FWFR01000003.1"/>
</dbReference>
<feature type="domain" description="IclR-ED" evidence="6">
    <location>
        <begin position="72"/>
        <end position="256"/>
    </location>
</feature>
<evidence type="ECO:0000256" key="4">
    <source>
        <dbReference type="SAM" id="MobiDB-lite"/>
    </source>
</evidence>
<reference evidence="7 8" key="1">
    <citation type="submission" date="2017-03" db="EMBL/GenBank/DDBJ databases">
        <authorList>
            <person name="Afonso C.L."/>
            <person name="Miller P.J."/>
            <person name="Scott M.A."/>
            <person name="Spackman E."/>
            <person name="Goraichik I."/>
            <person name="Dimitrov K.M."/>
            <person name="Suarez D.L."/>
            <person name="Swayne D.E."/>
        </authorList>
    </citation>
    <scope>NUCLEOTIDE SEQUENCE [LARGE SCALE GENOMIC DNA]</scope>
    <source>
        <strain evidence="7 8">CECT 7691</strain>
    </source>
</reference>
<feature type="region of interest" description="Disordered" evidence="4">
    <location>
        <begin position="253"/>
        <end position="272"/>
    </location>
</feature>
<keyword evidence="8" id="KW-1185">Reference proteome</keyword>
<dbReference type="PANTHER" id="PTHR30136:SF35">
    <property type="entry name" value="HTH-TYPE TRANSCRIPTIONAL REGULATOR RV1719"/>
    <property type="match status" value="1"/>
</dbReference>
<evidence type="ECO:0000259" key="6">
    <source>
        <dbReference type="PROSITE" id="PS51078"/>
    </source>
</evidence>
<dbReference type="SUPFAM" id="SSF46785">
    <property type="entry name" value="Winged helix' DNA-binding domain"/>
    <property type="match status" value="1"/>
</dbReference>
<dbReference type="GO" id="GO:0045892">
    <property type="term" value="P:negative regulation of DNA-templated transcription"/>
    <property type="evidence" value="ECO:0007669"/>
    <property type="project" value="TreeGrafter"/>
</dbReference>
<dbReference type="InParanoid" id="A0A1Y5TTL3"/>
<organism evidence="7 8">
    <name type="scientific">Oceanibacterium hippocampi</name>
    <dbReference type="NCBI Taxonomy" id="745714"/>
    <lineage>
        <taxon>Bacteria</taxon>
        <taxon>Pseudomonadati</taxon>
        <taxon>Pseudomonadota</taxon>
        <taxon>Alphaproteobacteria</taxon>
        <taxon>Sneathiellales</taxon>
        <taxon>Sneathiellaceae</taxon>
        <taxon>Oceanibacterium</taxon>
    </lineage>
</organism>
<evidence type="ECO:0000313" key="7">
    <source>
        <dbReference type="EMBL" id="SLN71942.1"/>
    </source>
</evidence>
<dbReference type="OrthoDB" id="1634354at2"/>
<dbReference type="PROSITE" id="PS51077">
    <property type="entry name" value="HTH_ICLR"/>
    <property type="match status" value="1"/>
</dbReference>
<evidence type="ECO:0000256" key="3">
    <source>
        <dbReference type="ARBA" id="ARBA00023163"/>
    </source>
</evidence>
<dbReference type="Gene3D" id="3.30.450.40">
    <property type="match status" value="1"/>
</dbReference>
<dbReference type="GO" id="GO:0003677">
    <property type="term" value="F:DNA binding"/>
    <property type="evidence" value="ECO:0007669"/>
    <property type="project" value="UniProtKB-KW"/>
</dbReference>